<evidence type="ECO:0000313" key="3">
    <source>
        <dbReference type="Proteomes" id="UP000035540"/>
    </source>
</evidence>
<dbReference type="InterPro" id="IPR029068">
    <property type="entry name" value="Glyas_Bleomycin-R_OHBP_Dase"/>
</dbReference>
<dbReference type="PANTHER" id="PTHR33993">
    <property type="entry name" value="GLYOXALASE-RELATED"/>
    <property type="match status" value="1"/>
</dbReference>
<evidence type="ECO:0000259" key="1">
    <source>
        <dbReference type="PROSITE" id="PS51819"/>
    </source>
</evidence>
<dbReference type="CDD" id="cd07247">
    <property type="entry name" value="SgaA_N_like"/>
    <property type="match status" value="2"/>
</dbReference>
<proteinExistence type="predicted"/>
<dbReference type="SUPFAM" id="SSF54593">
    <property type="entry name" value="Glyoxalase/Bleomycin resistance protein/Dihydroxybiphenyl dioxygenase"/>
    <property type="match status" value="2"/>
</dbReference>
<dbReference type="GO" id="GO:0016829">
    <property type="term" value="F:lyase activity"/>
    <property type="evidence" value="ECO:0007669"/>
    <property type="project" value="UniProtKB-KW"/>
</dbReference>
<dbReference type="AlphaFoldDB" id="A0A0G3HEB4"/>
<dbReference type="PANTHER" id="PTHR33993:SF14">
    <property type="entry name" value="GB|AAF24581.1"/>
    <property type="match status" value="1"/>
</dbReference>
<keyword evidence="3" id="KW-1185">Reference proteome</keyword>
<dbReference type="Pfam" id="PF18029">
    <property type="entry name" value="Glyoxalase_6"/>
    <property type="match status" value="1"/>
</dbReference>
<dbReference type="OrthoDB" id="9793039at2"/>
<dbReference type="InterPro" id="IPR041581">
    <property type="entry name" value="Glyoxalase_6"/>
</dbReference>
<feature type="domain" description="VOC" evidence="1">
    <location>
        <begin position="141"/>
        <end position="266"/>
    </location>
</feature>
<keyword evidence="2" id="KW-0456">Lyase</keyword>
<dbReference type="InterPro" id="IPR052164">
    <property type="entry name" value="Anthracycline_SecMetBiosynth"/>
</dbReference>
<protein>
    <submittedName>
        <fullName evidence="2">Lactoylglutathione lyase family protein</fullName>
    </submittedName>
</protein>
<dbReference type="PROSITE" id="PS51819">
    <property type="entry name" value="VOC"/>
    <property type="match status" value="2"/>
</dbReference>
<reference evidence="3" key="2">
    <citation type="submission" date="2015-05" db="EMBL/GenBank/DDBJ databases">
        <title>Complete genome sequence of Corynebacterium testudinoris DSM 44614, recovered from necrotic lesions in the mouth of a tortoise.</title>
        <authorList>
            <person name="Ruckert C."/>
            <person name="Albersmeier A."/>
            <person name="Winkler A."/>
            <person name="Tauch A."/>
        </authorList>
    </citation>
    <scope>NUCLEOTIDE SEQUENCE [LARGE SCALE GENOMIC DNA]</scope>
    <source>
        <strain evidence="3">DSM 44614</strain>
    </source>
</reference>
<dbReference type="KEGG" id="cted:CTEST_10450"/>
<dbReference type="Pfam" id="PF00903">
    <property type="entry name" value="Glyoxalase"/>
    <property type="match status" value="1"/>
</dbReference>
<dbReference type="PATRIC" id="fig|136857.5.peg.2075"/>
<gene>
    <name evidence="2" type="ORF">CTEST_10450</name>
</gene>
<organism evidence="2 3">
    <name type="scientific">Corynebacterium testudinoris</name>
    <dbReference type="NCBI Taxonomy" id="136857"/>
    <lineage>
        <taxon>Bacteria</taxon>
        <taxon>Bacillati</taxon>
        <taxon>Actinomycetota</taxon>
        <taxon>Actinomycetes</taxon>
        <taxon>Mycobacteriales</taxon>
        <taxon>Corynebacteriaceae</taxon>
        <taxon>Corynebacterium</taxon>
    </lineage>
</organism>
<name>A0A0G3HEB4_9CORY</name>
<reference evidence="2 3" key="1">
    <citation type="journal article" date="2015" name="Genome Announc.">
        <title>Complete Genome Sequence of the Type Strain Corynebacterium testudinoris DSM 44614, Recovered from Necrotic Lesions in the Mouth of a Tortoise.</title>
        <authorList>
            <person name="Ruckert C."/>
            <person name="Kriete M."/>
            <person name="Jaenicke S."/>
            <person name="Winkler A."/>
            <person name="Tauch A."/>
        </authorList>
    </citation>
    <scope>NUCLEOTIDE SEQUENCE [LARGE SCALE GENOMIC DNA]</scope>
    <source>
        <strain evidence="2 3">DSM 44614</strain>
    </source>
</reference>
<dbReference type="EMBL" id="CP011545">
    <property type="protein sequence ID" value="AKK09512.1"/>
    <property type="molecule type" value="Genomic_DNA"/>
</dbReference>
<dbReference type="InterPro" id="IPR004360">
    <property type="entry name" value="Glyas_Fos-R_dOase_dom"/>
</dbReference>
<dbReference type="InterPro" id="IPR037523">
    <property type="entry name" value="VOC_core"/>
</dbReference>
<dbReference type="Gene3D" id="3.10.180.10">
    <property type="entry name" value="2,3-Dihydroxybiphenyl 1,2-Dioxygenase, domain 1"/>
    <property type="match status" value="2"/>
</dbReference>
<accession>A0A0G3HEB4</accession>
<evidence type="ECO:0000313" key="2">
    <source>
        <dbReference type="EMBL" id="AKK09512.1"/>
    </source>
</evidence>
<sequence>MARTGSPIWIDLGTHDIDGSVSFYSQVFGWDVPEGAAEFGGYRIATKNGVPVGGMMSSLMGPDGPLEEPEYPTAWTVYLAVEDCAAAVAAAEKAGATVVVPAMEVGELGSMAILFDPAGAGVGFWEAKEFPGLAFNGQPGTPVWFEQMSKDFQAAADFYQEALGWNLAYMGEDGQPVDSPPTSGIRYATNGAGEEASAGLCEADSFLPAEVPSYWRAYIGVSDTDATAAQIVELGGAVLDGPMDSPFGRVATVADPQGGTFQIVSVEG</sequence>
<feature type="domain" description="VOC" evidence="1">
    <location>
        <begin position="6"/>
        <end position="127"/>
    </location>
</feature>
<dbReference type="Proteomes" id="UP000035540">
    <property type="component" value="Chromosome"/>
</dbReference>
<dbReference type="RefSeq" id="WP_047253663.1">
    <property type="nucleotide sequence ID" value="NZ_CP011545.1"/>
</dbReference>